<proteinExistence type="predicted"/>
<name>A0AAV8UGL5_9ROSI</name>
<sequence>MSKASPWHLVSDAGGKIEKSEIHSAVERYKNYHTVNGGEEEKRRANYVDLVSLLEFLGLAAKGSREVSKVLETGGDAMVVGGK</sequence>
<dbReference type="GO" id="GO:0008168">
    <property type="term" value="F:methyltransferase activity"/>
    <property type="evidence" value="ECO:0007669"/>
    <property type="project" value="InterPro"/>
</dbReference>
<dbReference type="Pfam" id="PF08498">
    <property type="entry name" value="Sterol_MT_C"/>
    <property type="match status" value="1"/>
</dbReference>
<protein>
    <recommendedName>
        <fullName evidence="1">Sterol methyltransferase C-terminal domain-containing protein</fullName>
    </recommendedName>
</protein>
<accession>A0AAV8UGL5</accession>
<organism evidence="2 3">
    <name type="scientific">Erythroxylum novogranatense</name>
    <dbReference type="NCBI Taxonomy" id="1862640"/>
    <lineage>
        <taxon>Eukaryota</taxon>
        <taxon>Viridiplantae</taxon>
        <taxon>Streptophyta</taxon>
        <taxon>Embryophyta</taxon>
        <taxon>Tracheophyta</taxon>
        <taxon>Spermatophyta</taxon>
        <taxon>Magnoliopsida</taxon>
        <taxon>eudicotyledons</taxon>
        <taxon>Gunneridae</taxon>
        <taxon>Pentapetalae</taxon>
        <taxon>rosids</taxon>
        <taxon>fabids</taxon>
        <taxon>Malpighiales</taxon>
        <taxon>Erythroxylaceae</taxon>
        <taxon>Erythroxylum</taxon>
    </lineage>
</organism>
<dbReference type="AlphaFoldDB" id="A0AAV8UGL5"/>
<reference evidence="2 3" key="1">
    <citation type="submission" date="2021-09" db="EMBL/GenBank/DDBJ databases">
        <title>Genomic insights and catalytic innovation underlie evolution of tropane alkaloids biosynthesis.</title>
        <authorList>
            <person name="Wang Y.-J."/>
            <person name="Tian T."/>
            <person name="Huang J.-P."/>
            <person name="Huang S.-X."/>
        </authorList>
    </citation>
    <scope>NUCLEOTIDE SEQUENCE [LARGE SCALE GENOMIC DNA]</scope>
    <source>
        <strain evidence="2">KIB-2018</strain>
        <tissue evidence="2">Leaf</tissue>
    </source>
</reference>
<evidence type="ECO:0000313" key="2">
    <source>
        <dbReference type="EMBL" id="KAJ8900367.1"/>
    </source>
</evidence>
<evidence type="ECO:0000313" key="3">
    <source>
        <dbReference type="Proteomes" id="UP001159364"/>
    </source>
</evidence>
<comment type="caution">
    <text evidence="2">The sequence shown here is derived from an EMBL/GenBank/DDBJ whole genome shotgun (WGS) entry which is preliminary data.</text>
</comment>
<gene>
    <name evidence="2" type="ORF">K2173_025007</name>
</gene>
<dbReference type="EMBL" id="JAIWQS010000008">
    <property type="protein sequence ID" value="KAJ8900367.1"/>
    <property type="molecule type" value="Genomic_DNA"/>
</dbReference>
<dbReference type="Proteomes" id="UP001159364">
    <property type="component" value="Linkage Group LG08"/>
</dbReference>
<feature type="domain" description="Sterol methyltransferase C-terminal" evidence="1">
    <location>
        <begin position="49"/>
        <end position="83"/>
    </location>
</feature>
<dbReference type="GO" id="GO:0006694">
    <property type="term" value="P:steroid biosynthetic process"/>
    <property type="evidence" value="ECO:0007669"/>
    <property type="project" value="InterPro"/>
</dbReference>
<dbReference type="InterPro" id="IPR013705">
    <property type="entry name" value="Sterol_MeTrfase_C"/>
</dbReference>
<evidence type="ECO:0000259" key="1">
    <source>
        <dbReference type="Pfam" id="PF08498"/>
    </source>
</evidence>
<keyword evidence="3" id="KW-1185">Reference proteome</keyword>